<evidence type="ECO:0000256" key="9">
    <source>
        <dbReference type="ARBA" id="ARBA00093467"/>
    </source>
</evidence>
<evidence type="ECO:0000313" key="13">
    <source>
        <dbReference type="Proteomes" id="UP000033072"/>
    </source>
</evidence>
<keyword evidence="1" id="KW-0547">Nucleotide-binding</keyword>
<dbReference type="Pfam" id="PF00271">
    <property type="entry name" value="Helicase_C"/>
    <property type="match status" value="1"/>
</dbReference>
<dbReference type="SMART" id="SM00490">
    <property type="entry name" value="HELICc"/>
    <property type="match status" value="1"/>
</dbReference>
<dbReference type="CDD" id="cd17922">
    <property type="entry name" value="DEXHc_LHR-like"/>
    <property type="match status" value="1"/>
</dbReference>
<dbReference type="SMART" id="SM00487">
    <property type="entry name" value="DEXDc"/>
    <property type="match status" value="1"/>
</dbReference>
<dbReference type="RefSeq" id="WP_048126396.1">
    <property type="nucleotide sequence ID" value="NZ_CP009515.1"/>
</dbReference>
<accession>A0A0E3S2P1</accession>
<keyword evidence="5" id="KW-0067">ATP-binding</keyword>
<dbReference type="InterPro" id="IPR052511">
    <property type="entry name" value="ATP-dep_Helicase"/>
</dbReference>
<dbReference type="InterPro" id="IPR017170">
    <property type="entry name" value="Lhr-like"/>
</dbReference>
<dbReference type="PROSITE" id="PS51192">
    <property type="entry name" value="HELICASE_ATP_BIND_1"/>
    <property type="match status" value="1"/>
</dbReference>
<dbReference type="Gene3D" id="3.40.50.300">
    <property type="entry name" value="P-loop containing nucleotide triphosphate hydrolases"/>
    <property type="match status" value="2"/>
</dbReference>
<evidence type="ECO:0000313" key="12">
    <source>
        <dbReference type="EMBL" id="AKB75099.1"/>
    </source>
</evidence>
<dbReference type="OrthoDB" id="33870at2157"/>
<evidence type="ECO:0000256" key="3">
    <source>
        <dbReference type="ARBA" id="ARBA00022801"/>
    </source>
</evidence>
<name>A0A0E3S2P1_9EURY</name>
<dbReference type="Proteomes" id="UP000033072">
    <property type="component" value="Chromosome"/>
</dbReference>
<evidence type="ECO:0000259" key="10">
    <source>
        <dbReference type="PROSITE" id="PS51192"/>
    </source>
</evidence>
<evidence type="ECO:0000256" key="4">
    <source>
        <dbReference type="ARBA" id="ARBA00022806"/>
    </source>
</evidence>
<dbReference type="KEGG" id="mls:MSLAZ_1838"/>
<gene>
    <name evidence="12" type="ORF">MSLAZ_1838</name>
</gene>
<dbReference type="AlphaFoldDB" id="A0A0E3S2P1"/>
<reference evidence="12 13" key="1">
    <citation type="submission" date="2014-07" db="EMBL/GenBank/DDBJ databases">
        <title>Methanogenic archaea and the global carbon cycle.</title>
        <authorList>
            <person name="Henriksen J.R."/>
            <person name="Luke J."/>
            <person name="Reinhart S."/>
            <person name="Benedict M.N."/>
            <person name="Youngblut N.D."/>
            <person name="Metcalf M.E."/>
            <person name="Whitaker R.J."/>
            <person name="Metcalf W.W."/>
        </authorList>
    </citation>
    <scope>NUCLEOTIDE SEQUENCE [LARGE SCALE GENOMIC DNA]</scope>
    <source>
        <strain evidence="12 13">Z-7289</strain>
    </source>
</reference>
<dbReference type="PANTHER" id="PTHR47962:SF5">
    <property type="entry name" value="ATP-DEPENDENT HELICASE LHR-RELATED"/>
    <property type="match status" value="1"/>
</dbReference>
<keyword evidence="3" id="KW-0378">Hydrolase</keyword>
<dbReference type="GO" id="GO:0140097">
    <property type="term" value="F:catalytic activity, acting on DNA"/>
    <property type="evidence" value="ECO:0007669"/>
    <property type="project" value="UniProtKB-ARBA"/>
</dbReference>
<dbReference type="GO" id="GO:0016887">
    <property type="term" value="F:ATP hydrolysis activity"/>
    <property type="evidence" value="ECO:0007669"/>
    <property type="project" value="TreeGrafter"/>
</dbReference>
<sequence>MTFNNTFDSFHPKIQEALKTLGFIKPTEPQERAFPFILDGKHTLLIAPTGSGKTESAVLPVFHAILKKKPEKRSGISALYITPLRALNRDMLSRIEIMGKLLDIKVQVRHGDTPQSERQRQSKNPPDVLITTPETLQAMFTGSRLRKNLETVTHVVVDEIHELAGSKRGAQLAVGLERLVEISGEFQRIGLSATVGNPWEIAKFLAGANRDFTVIEVALLKLLEFDVISPHLSVGGTAGNSVGDAAGDAIGETEVLEIASTVGCEPEFASQLLCIRKIVEDSQSTLIFVNTRQSAEALAAGFRKLGASIGVHHGSLSFEARVEAEEAFKSGSLRGLICTSSMELGIDIGNVDRVIQYGSPRQVSRLLQRVGRAGHRLHEVSRGTIISMEADDTAESMAITKAALEGRVEEISPHRNSLDVVANQIAGMVMDFGEIGIDRIFRILGRTYTFKDLRIEELRRVVDQIGDYRLVWHEKGSNVVKKRRKSWEYYYDNLSMIPDEKKYEIYDIVSGKSIGVLDEAFVVNFAQPGAVFITKGDMWRVIEMPDREREPNRDRIKVEPVEGMGEVPSWTGEEIPVPFEVAQGVGKLRAETAALIREGLDDEAVAEKLQLKYPVGRTAVIEFIRLLRDHVEGGFPLPDADTIVIEDEGDAVTLNACFGHNTNGTLARVLTSLLSARFGGSVAQEMDPYRIRLTLPRRIGPVQIRDMLLSLRPEHVEPIIEMTLKNTTLMKWKMVHVARKFGALSRNIDYDRISMKKLLEIYEGSSMYDEVVREIFHDMLDVQRAKEVLTKLAAGEIAVEVSGPTPIGSAGFAMKRDLVAPEKADRSIVLALKERIMNDHIILFCTTCKKWTSRRQVKNAPEEIICPVCDSRMVAALKPWEEEEIKLVRKQGKGVPVSAEEKKRIQRVYRNASIVNSQGKKAVIALASRGVGPETASRVIEKLRVDEEAFYRDILKAERNYVKTKKFWD</sequence>
<evidence type="ECO:0000259" key="11">
    <source>
        <dbReference type="PROSITE" id="PS51194"/>
    </source>
</evidence>
<keyword evidence="7" id="KW-0234">DNA repair</keyword>
<keyword evidence="6" id="KW-0238">DNA-binding</keyword>
<dbReference type="InterPro" id="IPR045628">
    <property type="entry name" value="Lhr_WH_dom"/>
</dbReference>
<protein>
    <submittedName>
        <fullName evidence="12">Putative ski2-type helicase</fullName>
    </submittedName>
</protein>
<dbReference type="SUPFAM" id="SSF52540">
    <property type="entry name" value="P-loop containing nucleoside triphosphate hydrolases"/>
    <property type="match status" value="1"/>
</dbReference>
<evidence type="ECO:0000256" key="7">
    <source>
        <dbReference type="ARBA" id="ARBA00023204"/>
    </source>
</evidence>
<evidence type="ECO:0000256" key="6">
    <source>
        <dbReference type="ARBA" id="ARBA00023125"/>
    </source>
</evidence>
<keyword evidence="8" id="KW-0413">Isomerase</keyword>
<dbReference type="GO" id="GO:0003677">
    <property type="term" value="F:DNA binding"/>
    <property type="evidence" value="ECO:0007669"/>
    <property type="project" value="UniProtKB-KW"/>
</dbReference>
<dbReference type="InterPro" id="IPR014001">
    <property type="entry name" value="Helicase_ATP-bd"/>
</dbReference>
<dbReference type="InterPro" id="IPR027417">
    <property type="entry name" value="P-loop_NTPase"/>
</dbReference>
<keyword evidence="2" id="KW-0227">DNA damage</keyword>
<keyword evidence="13" id="KW-1185">Reference proteome</keyword>
<dbReference type="PIRSF" id="PIRSF037307">
    <property type="entry name" value="Lhr-like_helic_prd"/>
    <property type="match status" value="1"/>
</dbReference>
<proteinExistence type="inferred from homology"/>
<dbReference type="Pfam" id="PF19306">
    <property type="entry name" value="WHD_Lhr"/>
    <property type="match status" value="1"/>
</dbReference>
<evidence type="ECO:0000256" key="2">
    <source>
        <dbReference type="ARBA" id="ARBA00022763"/>
    </source>
</evidence>
<dbReference type="InterPro" id="IPR001650">
    <property type="entry name" value="Helicase_C-like"/>
</dbReference>
<feature type="domain" description="Helicase ATP-binding" evidence="10">
    <location>
        <begin position="34"/>
        <end position="213"/>
    </location>
</feature>
<evidence type="ECO:0000256" key="1">
    <source>
        <dbReference type="ARBA" id="ARBA00022741"/>
    </source>
</evidence>
<dbReference type="GO" id="GO:0004386">
    <property type="term" value="F:helicase activity"/>
    <property type="evidence" value="ECO:0007669"/>
    <property type="project" value="UniProtKB-KW"/>
</dbReference>
<dbReference type="GeneID" id="24806615"/>
<organism evidence="12 13">
    <name type="scientific">Methanosarcina lacustris Z-7289</name>
    <dbReference type="NCBI Taxonomy" id="1434111"/>
    <lineage>
        <taxon>Archaea</taxon>
        <taxon>Methanobacteriati</taxon>
        <taxon>Methanobacteriota</taxon>
        <taxon>Stenosarchaea group</taxon>
        <taxon>Methanomicrobia</taxon>
        <taxon>Methanosarcinales</taxon>
        <taxon>Methanosarcinaceae</taxon>
        <taxon>Methanosarcina</taxon>
    </lineage>
</organism>
<dbReference type="GO" id="GO:0005524">
    <property type="term" value="F:ATP binding"/>
    <property type="evidence" value="ECO:0007669"/>
    <property type="project" value="UniProtKB-KW"/>
</dbReference>
<dbReference type="PANTHER" id="PTHR47962">
    <property type="entry name" value="ATP-DEPENDENT HELICASE LHR-RELATED-RELATED"/>
    <property type="match status" value="1"/>
</dbReference>
<evidence type="ECO:0000256" key="5">
    <source>
        <dbReference type="ARBA" id="ARBA00022840"/>
    </source>
</evidence>
<dbReference type="EMBL" id="CP009515">
    <property type="protein sequence ID" value="AKB75099.1"/>
    <property type="molecule type" value="Genomic_DNA"/>
</dbReference>
<dbReference type="PROSITE" id="PS51194">
    <property type="entry name" value="HELICASE_CTER"/>
    <property type="match status" value="1"/>
</dbReference>
<dbReference type="HOGENOM" id="CLU_002025_0_0_2"/>
<dbReference type="GO" id="GO:0006281">
    <property type="term" value="P:DNA repair"/>
    <property type="evidence" value="ECO:0007669"/>
    <property type="project" value="UniProtKB-KW"/>
</dbReference>
<dbReference type="Pfam" id="PF00270">
    <property type="entry name" value="DEAD"/>
    <property type="match status" value="1"/>
</dbReference>
<comment type="similarity">
    <text evidence="9">Belongs to the Lhr helicase family. Lhr-Core subfamily.</text>
</comment>
<dbReference type="CDD" id="cd18796">
    <property type="entry name" value="SF2_C_LHR"/>
    <property type="match status" value="1"/>
</dbReference>
<dbReference type="Pfam" id="PF08494">
    <property type="entry name" value="DEAD_assoc"/>
    <property type="match status" value="1"/>
</dbReference>
<evidence type="ECO:0000256" key="8">
    <source>
        <dbReference type="ARBA" id="ARBA00023235"/>
    </source>
</evidence>
<feature type="domain" description="Helicase C-terminal" evidence="11">
    <location>
        <begin position="274"/>
        <end position="419"/>
    </location>
</feature>
<dbReference type="STRING" id="1434111.MSLAZ_1838"/>
<dbReference type="InterPro" id="IPR011545">
    <property type="entry name" value="DEAD/DEAH_box_helicase_dom"/>
</dbReference>
<keyword evidence="4 12" id="KW-0347">Helicase</keyword>
<dbReference type="InterPro" id="IPR013701">
    <property type="entry name" value="Lhr-like_DEAD/DEAH_assoc"/>
</dbReference>
<dbReference type="PATRIC" id="fig|1434111.4.peg.2403"/>